<feature type="transmembrane region" description="Helical" evidence="7">
    <location>
        <begin position="44"/>
        <end position="70"/>
    </location>
</feature>
<dbReference type="PRINTS" id="PR00237">
    <property type="entry name" value="GPCRRHODOPSN"/>
</dbReference>
<evidence type="ECO:0000256" key="3">
    <source>
        <dbReference type="ARBA" id="ARBA00022989"/>
    </source>
</evidence>
<feature type="transmembrane region" description="Helical" evidence="7">
    <location>
        <begin position="256"/>
        <end position="280"/>
    </location>
</feature>
<evidence type="ECO:0000256" key="7">
    <source>
        <dbReference type="SAM" id="Phobius"/>
    </source>
</evidence>
<dbReference type="AlphaFoldDB" id="A0A1Y2CD55"/>
<dbReference type="InterPro" id="IPR050125">
    <property type="entry name" value="GPCR_opsins"/>
</dbReference>
<feature type="transmembrane region" description="Helical" evidence="7">
    <location>
        <begin position="292"/>
        <end position="312"/>
    </location>
</feature>
<dbReference type="EMBL" id="MCGO01000021">
    <property type="protein sequence ID" value="ORY44837.1"/>
    <property type="molecule type" value="Genomic_DNA"/>
</dbReference>
<evidence type="ECO:0000256" key="1">
    <source>
        <dbReference type="ARBA" id="ARBA00004141"/>
    </source>
</evidence>
<feature type="transmembrane region" description="Helical" evidence="7">
    <location>
        <begin position="121"/>
        <end position="140"/>
    </location>
</feature>
<feature type="domain" description="G-protein coupled receptors family 1 profile" evidence="8">
    <location>
        <begin position="24"/>
        <end position="311"/>
    </location>
</feature>
<gene>
    <name evidence="9" type="ORF">BCR33DRAFT_716787</name>
</gene>
<dbReference type="GO" id="GO:0004930">
    <property type="term" value="F:G protein-coupled receptor activity"/>
    <property type="evidence" value="ECO:0007669"/>
    <property type="project" value="UniProtKB-KW"/>
</dbReference>
<keyword evidence="5 7" id="KW-0472">Membrane</keyword>
<evidence type="ECO:0000313" key="9">
    <source>
        <dbReference type="EMBL" id="ORY44837.1"/>
    </source>
</evidence>
<proteinExistence type="predicted"/>
<name>A0A1Y2CD55_9FUNG</name>
<dbReference type="Pfam" id="PF00001">
    <property type="entry name" value="7tm_1"/>
    <property type="match status" value="1"/>
</dbReference>
<evidence type="ECO:0000313" key="10">
    <source>
        <dbReference type="Proteomes" id="UP000193642"/>
    </source>
</evidence>
<dbReference type="GO" id="GO:0016020">
    <property type="term" value="C:membrane"/>
    <property type="evidence" value="ECO:0007669"/>
    <property type="project" value="UniProtKB-SubCell"/>
</dbReference>
<evidence type="ECO:0000256" key="5">
    <source>
        <dbReference type="ARBA" id="ARBA00023136"/>
    </source>
</evidence>
<evidence type="ECO:0000256" key="6">
    <source>
        <dbReference type="ARBA" id="ARBA00023170"/>
    </source>
</evidence>
<comment type="subcellular location">
    <subcellularLocation>
        <location evidence="1">Membrane</location>
        <topology evidence="1">Multi-pass membrane protein</topology>
    </subcellularLocation>
</comment>
<reference evidence="9 10" key="1">
    <citation type="submission" date="2016-07" db="EMBL/GenBank/DDBJ databases">
        <title>Pervasive Adenine N6-methylation of Active Genes in Fungi.</title>
        <authorList>
            <consortium name="DOE Joint Genome Institute"/>
            <person name="Mondo S.J."/>
            <person name="Dannebaum R.O."/>
            <person name="Kuo R.C."/>
            <person name="Labutti K."/>
            <person name="Haridas S."/>
            <person name="Kuo A."/>
            <person name="Salamov A."/>
            <person name="Ahrendt S.R."/>
            <person name="Lipzen A."/>
            <person name="Sullivan W."/>
            <person name="Andreopoulos W.B."/>
            <person name="Clum A."/>
            <person name="Lindquist E."/>
            <person name="Daum C."/>
            <person name="Ramamoorthy G.K."/>
            <person name="Gryganskyi A."/>
            <person name="Culley D."/>
            <person name="Magnuson J.K."/>
            <person name="James T.Y."/>
            <person name="O'Malley M.A."/>
            <person name="Stajich J.E."/>
            <person name="Spatafora J.W."/>
            <person name="Visel A."/>
            <person name="Grigoriev I.V."/>
        </authorList>
    </citation>
    <scope>NUCLEOTIDE SEQUENCE [LARGE SCALE GENOMIC DNA]</scope>
    <source>
        <strain evidence="9 10">JEL800</strain>
    </source>
</reference>
<feature type="transmembrane region" description="Helical" evidence="7">
    <location>
        <begin position="12"/>
        <end position="32"/>
    </location>
</feature>
<dbReference type="Proteomes" id="UP000193642">
    <property type="component" value="Unassembled WGS sequence"/>
</dbReference>
<accession>A0A1Y2CD55</accession>
<organism evidence="9 10">
    <name type="scientific">Rhizoclosmatium globosum</name>
    <dbReference type="NCBI Taxonomy" id="329046"/>
    <lineage>
        <taxon>Eukaryota</taxon>
        <taxon>Fungi</taxon>
        <taxon>Fungi incertae sedis</taxon>
        <taxon>Chytridiomycota</taxon>
        <taxon>Chytridiomycota incertae sedis</taxon>
        <taxon>Chytridiomycetes</taxon>
        <taxon>Chytridiales</taxon>
        <taxon>Chytriomycetaceae</taxon>
        <taxon>Rhizoclosmatium</taxon>
    </lineage>
</organism>
<feature type="transmembrane region" description="Helical" evidence="7">
    <location>
        <begin position="90"/>
        <end position="109"/>
    </location>
</feature>
<dbReference type="InterPro" id="IPR017452">
    <property type="entry name" value="GPCR_Rhodpsn_7TM"/>
</dbReference>
<dbReference type="SUPFAM" id="SSF81321">
    <property type="entry name" value="Family A G protein-coupled receptor-like"/>
    <property type="match status" value="1"/>
</dbReference>
<protein>
    <submittedName>
        <fullName evidence="9">Family A G protein-coupled receptor-like protein</fullName>
    </submittedName>
</protein>
<evidence type="ECO:0000256" key="4">
    <source>
        <dbReference type="ARBA" id="ARBA00023040"/>
    </source>
</evidence>
<keyword evidence="3 7" id="KW-1133">Transmembrane helix</keyword>
<dbReference type="PANTHER" id="PTHR24240">
    <property type="entry name" value="OPSIN"/>
    <property type="match status" value="1"/>
</dbReference>
<keyword evidence="4" id="KW-0297">G-protein coupled receptor</keyword>
<dbReference type="OrthoDB" id="2127004at2759"/>
<dbReference type="PROSITE" id="PS50262">
    <property type="entry name" value="G_PROTEIN_RECEP_F1_2"/>
    <property type="match status" value="1"/>
</dbReference>
<keyword evidence="2 7" id="KW-0812">Transmembrane</keyword>
<dbReference type="InterPro" id="IPR000276">
    <property type="entry name" value="GPCR_Rhodpsn"/>
</dbReference>
<feature type="transmembrane region" description="Helical" evidence="7">
    <location>
        <begin position="170"/>
        <end position="195"/>
    </location>
</feature>
<evidence type="ECO:0000259" key="8">
    <source>
        <dbReference type="PROSITE" id="PS50262"/>
    </source>
</evidence>
<keyword evidence="10" id="KW-1185">Reference proteome</keyword>
<keyword evidence="6 9" id="KW-0675">Receptor</keyword>
<sequence>MMDNSEELVYAILFGTTSVIAVLLNFLLILCSISKAHKLQPSSFLSFCLCCSDGFNSTINVIVTAMNLFVADGGASPKCHILGFLSYTGHAISLILVLSLTLCRYLYVLRQQHVTHRFARRCAYISVVVAIMCCVMPLVLSPLNENNYTPSTSRVACGADWSARNPKGRIITSIFMSVMLLPVSFILFAYWHIYITMSKSITEMKVALSNHVENGSRQSGKVMVAGETESVTVLKSATEMGAMKQALKLEEEQNSLLLQSVLICVSFVTGWITYVCMILYEAITGNQSSPMFDFVATYLIVCNEIAGPLIILRFNKEIQANLAGFFQ</sequence>
<dbReference type="Gene3D" id="1.20.1070.10">
    <property type="entry name" value="Rhodopsin 7-helix transmembrane proteins"/>
    <property type="match status" value="1"/>
</dbReference>
<dbReference type="STRING" id="329046.A0A1Y2CD55"/>
<keyword evidence="4" id="KW-0807">Transducer</keyword>
<evidence type="ECO:0000256" key="2">
    <source>
        <dbReference type="ARBA" id="ARBA00022692"/>
    </source>
</evidence>
<comment type="caution">
    <text evidence="9">The sequence shown here is derived from an EMBL/GenBank/DDBJ whole genome shotgun (WGS) entry which is preliminary data.</text>
</comment>